<dbReference type="Gene3D" id="1.10.287.70">
    <property type="match status" value="1"/>
</dbReference>
<gene>
    <name evidence="11" type="ORF">TrST_g570</name>
</gene>
<dbReference type="InterPro" id="IPR014710">
    <property type="entry name" value="RmlC-like_jellyroll"/>
</dbReference>
<feature type="domain" description="Cyclic nucleotide-binding" evidence="10">
    <location>
        <begin position="598"/>
        <end position="751"/>
    </location>
</feature>
<evidence type="ECO:0000256" key="2">
    <source>
        <dbReference type="ARBA" id="ARBA00022448"/>
    </source>
</evidence>
<feature type="transmembrane region" description="Helical" evidence="9">
    <location>
        <begin position="205"/>
        <end position="226"/>
    </location>
</feature>
<dbReference type="EMBL" id="BRXY01000318">
    <property type="protein sequence ID" value="GMH86710.1"/>
    <property type="molecule type" value="Genomic_DNA"/>
</dbReference>
<dbReference type="InterPro" id="IPR018488">
    <property type="entry name" value="cNMP-bd_CS"/>
</dbReference>
<feature type="compositionally biased region" description="Polar residues" evidence="8">
    <location>
        <begin position="848"/>
        <end position="857"/>
    </location>
</feature>
<evidence type="ECO:0000256" key="8">
    <source>
        <dbReference type="SAM" id="MobiDB-lite"/>
    </source>
</evidence>
<comment type="caution">
    <text evidence="11">The sequence shown here is derived from an EMBL/GenBank/DDBJ whole genome shotgun (WGS) entry which is preliminary data.</text>
</comment>
<feature type="compositionally biased region" description="Polar residues" evidence="8">
    <location>
        <begin position="50"/>
        <end position="60"/>
    </location>
</feature>
<dbReference type="SMART" id="SM00100">
    <property type="entry name" value="cNMP"/>
    <property type="match status" value="1"/>
</dbReference>
<dbReference type="PANTHER" id="PTHR45689:SF13">
    <property type="entry name" value="CYCLIC NUCLEOTIDE-BINDING DOMAIN-CONTAINING PROTEIN"/>
    <property type="match status" value="1"/>
</dbReference>
<evidence type="ECO:0000259" key="10">
    <source>
        <dbReference type="PROSITE" id="PS50042"/>
    </source>
</evidence>
<keyword evidence="2" id="KW-0813">Transport</keyword>
<keyword evidence="5" id="KW-0406">Ion transport</keyword>
<feature type="compositionally biased region" description="Polar residues" evidence="8">
    <location>
        <begin position="879"/>
        <end position="888"/>
    </location>
</feature>
<comment type="subcellular location">
    <subcellularLocation>
        <location evidence="1">Membrane</location>
        <topology evidence="1">Multi-pass membrane protein</topology>
    </subcellularLocation>
</comment>
<evidence type="ECO:0000313" key="12">
    <source>
        <dbReference type="Proteomes" id="UP001165085"/>
    </source>
</evidence>
<dbReference type="AlphaFoldDB" id="A0A9W7BIA7"/>
<reference evidence="12" key="1">
    <citation type="journal article" date="2023" name="Commun. Biol.">
        <title>Genome analysis of Parmales, the sister group of diatoms, reveals the evolutionary specialization of diatoms from phago-mixotrophs to photoautotrophs.</title>
        <authorList>
            <person name="Ban H."/>
            <person name="Sato S."/>
            <person name="Yoshikawa S."/>
            <person name="Yamada K."/>
            <person name="Nakamura Y."/>
            <person name="Ichinomiya M."/>
            <person name="Sato N."/>
            <person name="Blanc-Mathieu R."/>
            <person name="Endo H."/>
            <person name="Kuwata A."/>
            <person name="Ogata H."/>
        </authorList>
    </citation>
    <scope>NUCLEOTIDE SEQUENCE [LARGE SCALE GENOMIC DNA]</scope>
    <source>
        <strain evidence="12">NIES 3701</strain>
    </source>
</reference>
<dbReference type="CDD" id="cd00038">
    <property type="entry name" value="CAP_ED"/>
    <property type="match status" value="1"/>
</dbReference>
<feature type="region of interest" description="Disordered" evidence="8">
    <location>
        <begin position="25"/>
        <end position="110"/>
    </location>
</feature>
<evidence type="ECO:0000313" key="11">
    <source>
        <dbReference type="EMBL" id="GMH86710.1"/>
    </source>
</evidence>
<proteinExistence type="predicted"/>
<dbReference type="InterPro" id="IPR051413">
    <property type="entry name" value="K/Na_HCN_channel"/>
</dbReference>
<feature type="region of interest" description="Disordered" evidence="8">
    <location>
        <begin position="792"/>
        <end position="916"/>
    </location>
</feature>
<evidence type="ECO:0000256" key="1">
    <source>
        <dbReference type="ARBA" id="ARBA00004141"/>
    </source>
</evidence>
<evidence type="ECO:0000256" key="7">
    <source>
        <dbReference type="SAM" id="Coils"/>
    </source>
</evidence>
<organism evidence="11 12">
    <name type="scientific">Triparma strigata</name>
    <dbReference type="NCBI Taxonomy" id="1606541"/>
    <lineage>
        <taxon>Eukaryota</taxon>
        <taxon>Sar</taxon>
        <taxon>Stramenopiles</taxon>
        <taxon>Ochrophyta</taxon>
        <taxon>Bolidophyceae</taxon>
        <taxon>Parmales</taxon>
        <taxon>Triparmaceae</taxon>
        <taxon>Triparma</taxon>
    </lineage>
</organism>
<accession>A0A9W7BIA7</accession>
<protein>
    <recommendedName>
        <fullName evidence="10">Cyclic nucleotide-binding domain-containing protein</fullName>
    </recommendedName>
</protein>
<dbReference type="InterPro" id="IPR018490">
    <property type="entry name" value="cNMP-bd_dom_sf"/>
</dbReference>
<evidence type="ECO:0000256" key="4">
    <source>
        <dbReference type="ARBA" id="ARBA00022989"/>
    </source>
</evidence>
<dbReference type="PROSITE" id="PS00888">
    <property type="entry name" value="CNMP_BINDING_1"/>
    <property type="match status" value="1"/>
</dbReference>
<feature type="compositionally biased region" description="Gly residues" evidence="8">
    <location>
        <begin position="804"/>
        <end position="824"/>
    </location>
</feature>
<dbReference type="GO" id="GO:0035725">
    <property type="term" value="P:sodium ion transmembrane transport"/>
    <property type="evidence" value="ECO:0007669"/>
    <property type="project" value="TreeGrafter"/>
</dbReference>
<evidence type="ECO:0000256" key="9">
    <source>
        <dbReference type="SAM" id="Phobius"/>
    </source>
</evidence>
<dbReference type="GO" id="GO:0098855">
    <property type="term" value="C:HCN channel complex"/>
    <property type="evidence" value="ECO:0007669"/>
    <property type="project" value="TreeGrafter"/>
</dbReference>
<dbReference type="GO" id="GO:0003254">
    <property type="term" value="P:regulation of membrane depolarization"/>
    <property type="evidence" value="ECO:0007669"/>
    <property type="project" value="TreeGrafter"/>
</dbReference>
<dbReference type="Gene3D" id="2.60.120.10">
    <property type="entry name" value="Jelly Rolls"/>
    <property type="match status" value="1"/>
</dbReference>
<keyword evidence="4 9" id="KW-1133">Transmembrane helix</keyword>
<feature type="transmembrane region" description="Helical" evidence="9">
    <location>
        <begin position="491"/>
        <end position="516"/>
    </location>
</feature>
<dbReference type="SUPFAM" id="SSF51206">
    <property type="entry name" value="cAMP-binding domain-like"/>
    <property type="match status" value="1"/>
</dbReference>
<keyword evidence="6 9" id="KW-0472">Membrane</keyword>
<dbReference type="PROSITE" id="PS50042">
    <property type="entry name" value="CNMP_BINDING_3"/>
    <property type="match status" value="1"/>
</dbReference>
<dbReference type="Proteomes" id="UP001165085">
    <property type="component" value="Unassembled WGS sequence"/>
</dbReference>
<feature type="coiled-coil region" evidence="7">
    <location>
        <begin position="654"/>
        <end position="691"/>
    </location>
</feature>
<evidence type="ECO:0000256" key="6">
    <source>
        <dbReference type="ARBA" id="ARBA00023136"/>
    </source>
</evidence>
<dbReference type="GO" id="GO:0005249">
    <property type="term" value="F:voltage-gated potassium channel activity"/>
    <property type="evidence" value="ECO:0007669"/>
    <property type="project" value="TreeGrafter"/>
</dbReference>
<keyword evidence="7" id="KW-0175">Coiled coil</keyword>
<sequence length="999" mass="111273">MSAVRPTLAPNTNAIWEGKSELGAVAKARSRDVTSHSPPNLSPKGPSRLLISQGSNSPTQMKREMGGERSVKRERMGEDRIKPSMSTGPAGSTGFPPMSSGAERSLRPEGAANVRRLSASGPTIEVWQEHNKKKPAMWEMFLGKDKPENIKILHDDVEKQILQTVRRNSMKKDGLSERDIEEALKMADKAEKANYLIHPDSRYRLWWDMITAIFVLHLIWLVPFSIGFDAWYPNSTMKSFNNLIDIWFAFDVALNFRTGFVDHGVMVMDQKKIAKNYLKTYFIVDFIASVPWELFTGNSSTDRKSLKLIKYFKLPKLMRISRMIRFFNKYTRFYGLTLSIMSMFVLVHFEGTLTAGVLADVCVENDNIYLSTQNSTYYFDMEVPMCSGPYDDHNTCRPHLCATSKVMELYAESLYVSMSFMIGSPLSGYVGGELSELGCFSNYMSALNASQITDGEFRDAGNNVLAMTEDVVCPSNLVTILSRYSHDNWHFILTSFFMLVGVAQIAVLFGHLGLLLQSKYQASAAFRMKLDRVKAECEYYKVPWDLQNRVFAYYDYLWVNQKQYDDKILLMNDRGMSSDLRGKLALFLYKDVIQGVTLFERVDDTFLSKICMELQTRVYLPQDWVILKGDIGSELYIISRGVVQVFIVDPGEEEDEFEEEIRLFKGNKEQLEAKEREINHLRKVKAEKESIYLHRGNFFGEVSLLMETRRTTSVQAKTICELNVLVQEVFEEILRESPEFAEEMKHLVMERAMHNAQRAPGDDEQDGLAEHIEAQVTDAIESRQLLANRMHHDDHEEDGEGGEGGEGGGEGGEEGWGGGGGEGGMSATNLARHAMGGARAGSGRHLSTFGQDTTVNSHGGAAASNGISGGGGGGGSGHFTGNNYITNPSGASGGDGSGLSNTGGSSSGGGGSTRGRMSIRRQMLENARDRSLRGAGSFIRQESSRSNAFSEAGVDDPRVAHFSEQAAIMQDVISMQVATLQERTDKVYTMLTTKLGRVR</sequence>
<evidence type="ECO:0000256" key="5">
    <source>
        <dbReference type="ARBA" id="ARBA00023065"/>
    </source>
</evidence>
<dbReference type="InterPro" id="IPR000595">
    <property type="entry name" value="cNMP-bd_dom"/>
</dbReference>
<feature type="compositionally biased region" description="Basic and acidic residues" evidence="8">
    <location>
        <begin position="61"/>
        <end position="82"/>
    </location>
</feature>
<keyword evidence="3 9" id="KW-0812">Transmembrane</keyword>
<dbReference type="Pfam" id="PF00520">
    <property type="entry name" value="Ion_trans"/>
    <property type="match status" value="1"/>
</dbReference>
<dbReference type="OrthoDB" id="421226at2759"/>
<dbReference type="SUPFAM" id="SSF81324">
    <property type="entry name" value="Voltage-gated potassium channels"/>
    <property type="match status" value="1"/>
</dbReference>
<evidence type="ECO:0000256" key="3">
    <source>
        <dbReference type="ARBA" id="ARBA00022692"/>
    </source>
</evidence>
<dbReference type="InterPro" id="IPR005821">
    <property type="entry name" value="Ion_trans_dom"/>
</dbReference>
<name>A0A9W7BIA7_9STRA</name>
<dbReference type="Gene3D" id="1.10.287.630">
    <property type="entry name" value="Helix hairpin bin"/>
    <property type="match status" value="1"/>
</dbReference>
<dbReference type="PANTHER" id="PTHR45689">
    <property type="entry name" value="I[[H]] CHANNEL, ISOFORM E"/>
    <property type="match status" value="1"/>
</dbReference>
<keyword evidence="12" id="KW-1185">Reference proteome</keyword>
<feature type="compositionally biased region" description="Gly residues" evidence="8">
    <location>
        <begin position="867"/>
        <end position="878"/>
    </location>
</feature>